<sequence length="56" mass="6308">MQHTEETDNAYLEDEYTSYLPFDDEFYEAVNDTIDKVVSDAITPGEEINGMGTAVL</sequence>
<feature type="non-terminal residue" evidence="1">
    <location>
        <position position="1"/>
    </location>
</feature>
<comment type="caution">
    <text evidence="1">The sequence shown here is derived from an EMBL/GenBank/DDBJ whole genome shotgun (WGS) entry which is preliminary data.</text>
</comment>
<dbReference type="AlphaFoldDB" id="A0AAV7N619"/>
<keyword evidence="2" id="KW-1185">Reference proteome</keyword>
<proteinExistence type="predicted"/>
<gene>
    <name evidence="1" type="ORF">NDU88_005492</name>
</gene>
<organism evidence="1 2">
    <name type="scientific">Pleurodeles waltl</name>
    <name type="common">Iberian ribbed newt</name>
    <dbReference type="NCBI Taxonomy" id="8319"/>
    <lineage>
        <taxon>Eukaryota</taxon>
        <taxon>Metazoa</taxon>
        <taxon>Chordata</taxon>
        <taxon>Craniata</taxon>
        <taxon>Vertebrata</taxon>
        <taxon>Euteleostomi</taxon>
        <taxon>Amphibia</taxon>
        <taxon>Batrachia</taxon>
        <taxon>Caudata</taxon>
        <taxon>Salamandroidea</taxon>
        <taxon>Salamandridae</taxon>
        <taxon>Pleurodelinae</taxon>
        <taxon>Pleurodeles</taxon>
    </lineage>
</organism>
<feature type="non-terminal residue" evidence="1">
    <location>
        <position position="56"/>
    </location>
</feature>
<evidence type="ECO:0000313" key="1">
    <source>
        <dbReference type="EMBL" id="KAJ1108110.1"/>
    </source>
</evidence>
<dbReference type="Proteomes" id="UP001066276">
    <property type="component" value="Chromosome 9"/>
</dbReference>
<evidence type="ECO:0000313" key="2">
    <source>
        <dbReference type="Proteomes" id="UP001066276"/>
    </source>
</evidence>
<accession>A0AAV7N619</accession>
<name>A0AAV7N619_PLEWA</name>
<dbReference type="EMBL" id="JANPWB010000013">
    <property type="protein sequence ID" value="KAJ1108110.1"/>
    <property type="molecule type" value="Genomic_DNA"/>
</dbReference>
<protein>
    <submittedName>
        <fullName evidence="1">Uncharacterized protein</fullName>
    </submittedName>
</protein>
<reference evidence="1" key="1">
    <citation type="journal article" date="2022" name="bioRxiv">
        <title>Sequencing and chromosome-scale assembly of the giantPleurodeles waltlgenome.</title>
        <authorList>
            <person name="Brown T."/>
            <person name="Elewa A."/>
            <person name="Iarovenko S."/>
            <person name="Subramanian E."/>
            <person name="Araus A.J."/>
            <person name="Petzold A."/>
            <person name="Susuki M."/>
            <person name="Suzuki K.-i.T."/>
            <person name="Hayashi T."/>
            <person name="Toyoda A."/>
            <person name="Oliveira C."/>
            <person name="Osipova E."/>
            <person name="Leigh N.D."/>
            <person name="Simon A."/>
            <person name="Yun M.H."/>
        </authorList>
    </citation>
    <scope>NUCLEOTIDE SEQUENCE</scope>
    <source>
        <strain evidence="1">20211129_DDA</strain>
        <tissue evidence="1">Liver</tissue>
    </source>
</reference>